<feature type="region of interest" description="Disordered" evidence="1">
    <location>
        <begin position="818"/>
        <end position="878"/>
    </location>
</feature>
<feature type="compositionally biased region" description="Pro residues" evidence="1">
    <location>
        <begin position="867"/>
        <end position="878"/>
    </location>
</feature>
<evidence type="ECO:0000256" key="1">
    <source>
        <dbReference type="SAM" id="MobiDB-lite"/>
    </source>
</evidence>
<evidence type="ECO:0000259" key="2">
    <source>
        <dbReference type="Pfam" id="PF13699"/>
    </source>
</evidence>
<feature type="region of interest" description="Disordered" evidence="1">
    <location>
        <begin position="179"/>
        <end position="210"/>
    </location>
</feature>
<accession>A0A1M7JUK3</accession>
<proteinExistence type="predicted"/>
<dbReference type="RefSeq" id="WP_073085402.1">
    <property type="nucleotide sequence ID" value="NZ_FRBL01000009.1"/>
</dbReference>
<gene>
    <name evidence="3" type="ORF">SAMN05444266_10929</name>
</gene>
<dbReference type="AlphaFoldDB" id="A0A1M7JUK3"/>
<sequence length="878" mass="95182">MAEHTTAVADTEVVPAAQAVAADFSNTAEMNHDVPKPSWLPVQFKLSLGAVDDPQEVEADEMADKVMRMPASPAAIHASPVSVQRKCAACEQEEAEVQRKADSGMVIRRCAACDAADKEEKVQRKTDEEEGEVQRKAEEEEGEVQMKADNSAVIRRCAACDAADKEEKIQPRSLAGTIRRSNDGVRGSQVSSSVSDSIAATRGGGSAMSADTRDFMESRFGSDFSGVRIHDGGYAANLSNELNAQAFTIGNDIYFNAGKYSPETSSGKHLLAHELTHTLQQGGGGKSIERKPISDNVIRRVPQYYTPQDIGTSRTVDLPVERRGNVSVTPRVTRQLAQCECRRTSDSQRTGWFMNPDLNNFVIAFSYCRNDFRADMYAQLESEANEWLNGRGEPEGRLTVGTDFTFGIGNTVSRITLSGILGNDGSGTGPGSIPSGHGGGGVDLGLNLGLGAIRGQDVRLLLGGNYMNWPNIPGLANPHEWGLRGGLGIGPWSLSFSTTRIGDQDQTYMFNFGYRRETPPERPRCERRACICPPPRRIYTCENLEQEDDTPAPDPVALPDQEIQHYFEYNSTNEPTTEPELVSANRDNLAEVVRQVGAGSTIISIRGYASPEGGERSVNQSLALDRGVAWRNMIRAQVPAGTGLPIDVGRGELLGSAPPPEVGSHLVDLIRSHGFESAAQVTRQLTGAEYSSTDLTREFLALFREITDRGQRLALFGLMEESPLANRVITAVDQYVANNGRGTRPWDRIFQLFRMATVKLRPPMPARGPATPHDAVTVPITGSECDRRQALAERRNLFGPPTRVRRNSSDVMAECDRVSLGGAPTPGCNYSTTGGAEVARDPEEALPAPDIAPVPIGTQPAPQQQPQGPPPTPPLQRP</sequence>
<feature type="domain" description="eCIS core" evidence="2">
    <location>
        <begin position="208"/>
        <end position="284"/>
    </location>
</feature>
<feature type="compositionally biased region" description="Basic and acidic residues" evidence="1">
    <location>
        <begin position="117"/>
        <end position="138"/>
    </location>
</feature>
<keyword evidence="4" id="KW-1185">Reference proteome</keyword>
<feature type="region of interest" description="Disordered" evidence="1">
    <location>
        <begin position="117"/>
        <end position="146"/>
    </location>
</feature>
<dbReference type="STRING" id="1419482.SAMN05444266_10929"/>
<dbReference type="Proteomes" id="UP000184420">
    <property type="component" value="Unassembled WGS sequence"/>
</dbReference>
<dbReference type="InterPro" id="IPR025295">
    <property type="entry name" value="eCIS_core_dom"/>
</dbReference>
<evidence type="ECO:0000313" key="3">
    <source>
        <dbReference type="EMBL" id="SHM56719.1"/>
    </source>
</evidence>
<organism evidence="3 4">
    <name type="scientific">Chitinophaga jiangningensis</name>
    <dbReference type="NCBI Taxonomy" id="1419482"/>
    <lineage>
        <taxon>Bacteria</taxon>
        <taxon>Pseudomonadati</taxon>
        <taxon>Bacteroidota</taxon>
        <taxon>Chitinophagia</taxon>
        <taxon>Chitinophagales</taxon>
        <taxon>Chitinophagaceae</taxon>
        <taxon>Chitinophaga</taxon>
    </lineage>
</organism>
<reference evidence="3 4" key="1">
    <citation type="submission" date="2016-11" db="EMBL/GenBank/DDBJ databases">
        <authorList>
            <person name="Jaros S."/>
            <person name="Januszkiewicz K."/>
            <person name="Wedrychowicz H."/>
        </authorList>
    </citation>
    <scope>NUCLEOTIDE SEQUENCE [LARGE SCALE GENOMIC DNA]</scope>
    <source>
        <strain evidence="3 4">DSM 27406</strain>
    </source>
</reference>
<dbReference type="Pfam" id="PF13699">
    <property type="entry name" value="eCIS_core"/>
    <property type="match status" value="1"/>
</dbReference>
<dbReference type="EMBL" id="FRBL01000009">
    <property type="protein sequence ID" value="SHM56719.1"/>
    <property type="molecule type" value="Genomic_DNA"/>
</dbReference>
<protein>
    <recommendedName>
        <fullName evidence="2">eCIS core domain-containing protein</fullName>
    </recommendedName>
</protein>
<feature type="compositionally biased region" description="Low complexity" evidence="1">
    <location>
        <begin position="188"/>
        <end position="197"/>
    </location>
</feature>
<evidence type="ECO:0000313" key="4">
    <source>
        <dbReference type="Proteomes" id="UP000184420"/>
    </source>
</evidence>
<name>A0A1M7JUK3_9BACT</name>